<name>A0A0D6A2K1_9LACO</name>
<dbReference type="InterPro" id="IPR029021">
    <property type="entry name" value="Prot-tyrosine_phosphatase-like"/>
</dbReference>
<evidence type="ECO:0000256" key="1">
    <source>
        <dbReference type="ARBA" id="ARBA00009580"/>
    </source>
</evidence>
<comment type="similarity">
    <text evidence="1">Belongs to the protein-tyrosine phosphatase family.</text>
</comment>
<dbReference type="EMBL" id="AP014808">
    <property type="protein sequence ID" value="BAQ56735.1"/>
    <property type="molecule type" value="Genomic_DNA"/>
</dbReference>
<dbReference type="AlphaFoldDB" id="A0A0D6A2K1"/>
<evidence type="ECO:0000313" key="4">
    <source>
        <dbReference type="EMBL" id="QFG50844.1"/>
    </source>
</evidence>
<gene>
    <name evidence="4" type="ORF">LA749_01860</name>
    <name evidence="3" type="ORF">LBAT_0346</name>
</gene>
<dbReference type="PANTHER" id="PTHR31126:SF1">
    <property type="entry name" value="TYROSINE SPECIFIC PROTEIN PHOSPHATASES DOMAIN-CONTAINING PROTEIN"/>
    <property type="match status" value="1"/>
</dbReference>
<evidence type="ECO:0000313" key="6">
    <source>
        <dbReference type="Proteomes" id="UP000325393"/>
    </source>
</evidence>
<dbReference type="KEGG" id="lae:LBAT_0346"/>
<accession>A0A0D6A2K1</accession>
<dbReference type="PANTHER" id="PTHR31126">
    <property type="entry name" value="TYROSINE-PROTEIN PHOSPHATASE"/>
    <property type="match status" value="1"/>
</dbReference>
<sequence length="261" mass="30336">MKVNVLPINTVLNPRDLGGYYGWNNRKVKSHRLLRTGSINQISIEDEHFLQDYGLCKIIDLRSRTESIECPDPKISGVEYFLIPLSDEDGTLGGKDDLNDSSVIYNEDQYVGFKMMCEHYRDHVIKKHDRAAVRQILDILANTEKGTVLYHCSEGKDRTGFVTLFILYLLGVDLETIRQDYLYSNYMLNDYRAIRDKKFQEDDKSLTFRANMRILSSASDSFFDTVLITIENKFGGIEKYFKEQLGITPTLRDRLRKLYLK</sequence>
<dbReference type="Proteomes" id="UP000325393">
    <property type="component" value="Chromosome"/>
</dbReference>
<organism evidence="3 5">
    <name type="scientific">Lactobacillus acetotolerans</name>
    <dbReference type="NCBI Taxonomy" id="1600"/>
    <lineage>
        <taxon>Bacteria</taxon>
        <taxon>Bacillati</taxon>
        <taxon>Bacillota</taxon>
        <taxon>Bacilli</taxon>
        <taxon>Lactobacillales</taxon>
        <taxon>Lactobacillaceae</taxon>
        <taxon>Lactobacillus</taxon>
    </lineage>
</organism>
<dbReference type="OrthoDB" id="1188001at2"/>
<reference evidence="3 5" key="1">
    <citation type="submission" date="2015-03" db="EMBL/GenBank/DDBJ databases">
        <title>Complete genome sequence of Lactobacillus acetotolerans NBRC 13120.</title>
        <authorList>
            <person name="Toh H."/>
            <person name="Morita H."/>
            <person name="Fujita N."/>
        </authorList>
    </citation>
    <scope>NUCLEOTIDE SEQUENCE [LARGE SCALE GENOMIC DNA]</scope>
    <source>
        <strain evidence="3 5">NBRC 13120</strain>
    </source>
</reference>
<dbReference type="PROSITE" id="PS50056">
    <property type="entry name" value="TYR_PHOSPHATASE_2"/>
    <property type="match status" value="1"/>
</dbReference>
<dbReference type="Proteomes" id="UP000035709">
    <property type="component" value="Chromosome"/>
</dbReference>
<dbReference type="STRING" id="1600.LBAT_0346"/>
<reference evidence="4 6" key="2">
    <citation type="submission" date="2019-09" db="EMBL/GenBank/DDBJ databases">
        <title>Genome sequencing of Lactobacillus acetotolerans.</title>
        <authorList>
            <person name="Kim K."/>
        </authorList>
    </citation>
    <scope>NUCLEOTIDE SEQUENCE [LARGE SCALE GENOMIC DNA]</scope>
    <source>
        <strain evidence="4 6">LA749</strain>
    </source>
</reference>
<dbReference type="Pfam" id="PF13350">
    <property type="entry name" value="Y_phosphatase3"/>
    <property type="match status" value="1"/>
</dbReference>
<proteinExistence type="inferred from homology"/>
<feature type="domain" description="Tyrosine specific protein phosphatases" evidence="2">
    <location>
        <begin position="134"/>
        <end position="206"/>
    </location>
</feature>
<dbReference type="EMBL" id="CP044496">
    <property type="protein sequence ID" value="QFG50844.1"/>
    <property type="molecule type" value="Genomic_DNA"/>
</dbReference>
<evidence type="ECO:0000313" key="5">
    <source>
        <dbReference type="Proteomes" id="UP000035709"/>
    </source>
</evidence>
<dbReference type="PATRIC" id="fig|1600.4.peg.353"/>
<keyword evidence="5" id="KW-1185">Reference proteome</keyword>
<dbReference type="RefSeq" id="WP_056969533.1">
    <property type="nucleotide sequence ID" value="NZ_AP014808.1"/>
</dbReference>
<dbReference type="Gene3D" id="3.90.190.10">
    <property type="entry name" value="Protein tyrosine phosphatase superfamily"/>
    <property type="match status" value="1"/>
</dbReference>
<dbReference type="GO" id="GO:0004721">
    <property type="term" value="F:phosphoprotein phosphatase activity"/>
    <property type="evidence" value="ECO:0007669"/>
    <property type="project" value="InterPro"/>
</dbReference>
<dbReference type="InterPro" id="IPR026893">
    <property type="entry name" value="Tyr/Ser_Pase_IphP-type"/>
</dbReference>
<evidence type="ECO:0000313" key="3">
    <source>
        <dbReference type="EMBL" id="BAQ56735.1"/>
    </source>
</evidence>
<dbReference type="InterPro" id="IPR000387">
    <property type="entry name" value="Tyr_Pase_dom"/>
</dbReference>
<evidence type="ECO:0000259" key="2">
    <source>
        <dbReference type="PROSITE" id="PS50056"/>
    </source>
</evidence>
<dbReference type="GeneID" id="78211720"/>
<dbReference type="SUPFAM" id="SSF52799">
    <property type="entry name" value="(Phosphotyrosine protein) phosphatases II"/>
    <property type="match status" value="1"/>
</dbReference>
<protein>
    <submittedName>
        <fullName evidence="4">Tyrosine-protein phosphatase</fullName>
    </submittedName>
</protein>